<dbReference type="GO" id="GO:0016706">
    <property type="term" value="F:2-oxoglutarate-dependent dioxygenase activity"/>
    <property type="evidence" value="ECO:0007669"/>
    <property type="project" value="UniProtKB-ARBA"/>
</dbReference>
<protein>
    <submittedName>
        <fullName evidence="1">Phytanoyl-CoA dioxygenase PhyH</fullName>
    </submittedName>
</protein>
<dbReference type="SUPFAM" id="SSF51197">
    <property type="entry name" value="Clavaminate synthase-like"/>
    <property type="match status" value="1"/>
</dbReference>
<dbReference type="RefSeq" id="WP_068022332.1">
    <property type="nucleotide sequence ID" value="NZ_QQAZ01000009.1"/>
</dbReference>
<evidence type="ECO:0000313" key="2">
    <source>
        <dbReference type="Proteomes" id="UP000255355"/>
    </source>
</evidence>
<gene>
    <name evidence="1" type="ORF">DFR68_109139</name>
</gene>
<dbReference type="EMBL" id="QQAZ01000009">
    <property type="protein sequence ID" value="RDI47140.1"/>
    <property type="molecule type" value="Genomic_DNA"/>
</dbReference>
<comment type="caution">
    <text evidence="1">The sequence shown here is derived from an EMBL/GenBank/DDBJ whole genome shotgun (WGS) entry which is preliminary data.</text>
</comment>
<dbReference type="Pfam" id="PF05721">
    <property type="entry name" value="PhyH"/>
    <property type="match status" value="1"/>
</dbReference>
<dbReference type="STRING" id="1210089.GCA_001613165_04284"/>
<name>A0A370GV46_9NOCA</name>
<proteinExistence type="predicted"/>
<accession>A0A370GV46</accession>
<dbReference type="AlphaFoldDB" id="A0A370GV46"/>
<dbReference type="Proteomes" id="UP000255355">
    <property type="component" value="Unassembled WGS sequence"/>
</dbReference>
<dbReference type="OrthoDB" id="9798771at2"/>
<reference evidence="1 2" key="1">
    <citation type="submission" date="2018-07" db="EMBL/GenBank/DDBJ databases">
        <title>Genomic Encyclopedia of Type Strains, Phase IV (KMG-IV): sequencing the most valuable type-strain genomes for metagenomic binning, comparative biology and taxonomic classification.</title>
        <authorList>
            <person name="Goeker M."/>
        </authorList>
    </citation>
    <scope>NUCLEOTIDE SEQUENCE [LARGE SCALE GENOMIC DNA]</scope>
    <source>
        <strain evidence="1 2">DSM 44952</strain>
    </source>
</reference>
<organism evidence="1 2">
    <name type="scientific">Nocardia mexicana</name>
    <dbReference type="NCBI Taxonomy" id="279262"/>
    <lineage>
        <taxon>Bacteria</taxon>
        <taxon>Bacillati</taxon>
        <taxon>Actinomycetota</taxon>
        <taxon>Actinomycetes</taxon>
        <taxon>Mycobacteriales</taxon>
        <taxon>Nocardiaceae</taxon>
        <taxon>Nocardia</taxon>
    </lineage>
</organism>
<keyword evidence="2" id="KW-1185">Reference proteome</keyword>
<keyword evidence="1" id="KW-0560">Oxidoreductase</keyword>
<dbReference type="InterPro" id="IPR008775">
    <property type="entry name" value="Phytyl_CoA_dOase-like"/>
</dbReference>
<sequence>MLSEEQIEAFVADGFVKVEGAFPRAVAEAGREILWRATGCDPDDPSTWTQPVIRLGDHAEEPFRQAVNTPALREAFDQLVGAGRWWPRGSLGTFPVRFPSSAEPGDDGWHVDASFEGDDPANFLTWRLNLWSKGRALLMLFLFSDVGADDAPTRIRVGSHLRLPSVLEPFGAPGVPMGELADTYAATADLPEATATGEAGDVYLCHPFLVHAAQPNRTGRPKFMAQPPLILREPCVLNRPDGAYSPLEQAIRRGLHAPIDPSSAQVLGQ</sequence>
<keyword evidence="1" id="KW-0223">Dioxygenase</keyword>
<dbReference type="Gene3D" id="2.60.120.620">
    <property type="entry name" value="q2cbj1_9rhob like domain"/>
    <property type="match status" value="1"/>
</dbReference>
<evidence type="ECO:0000313" key="1">
    <source>
        <dbReference type="EMBL" id="RDI47140.1"/>
    </source>
</evidence>